<keyword evidence="4" id="KW-0812">Transmembrane</keyword>
<evidence type="ECO:0000256" key="3">
    <source>
        <dbReference type="ARBA" id="ARBA00017055"/>
    </source>
</evidence>
<dbReference type="Gene3D" id="3.30.479.30">
    <property type="entry name" value="Band 7 domain"/>
    <property type="match status" value="1"/>
</dbReference>
<dbReference type="InterPro" id="IPR050710">
    <property type="entry name" value="Band7/mec-2_domain"/>
</dbReference>
<evidence type="ECO:0000313" key="9">
    <source>
        <dbReference type="Proteomes" id="UP000028945"/>
    </source>
</evidence>
<evidence type="ECO:0000256" key="4">
    <source>
        <dbReference type="ARBA" id="ARBA00022692"/>
    </source>
</evidence>
<comment type="similarity">
    <text evidence="2">Belongs to the band 7/mec-2 family.</text>
</comment>
<dbReference type="eggNOG" id="COG0330">
    <property type="taxonomic scope" value="Bacteria"/>
</dbReference>
<dbReference type="RefSeq" id="WP_038500768.1">
    <property type="nucleotide sequence ID" value="NZ_AFWK01000012.1"/>
</dbReference>
<dbReference type="Pfam" id="PF01145">
    <property type="entry name" value="Band_7"/>
    <property type="match status" value="1"/>
</dbReference>
<feature type="domain" description="Band 7" evidence="7">
    <location>
        <begin position="18"/>
        <end position="176"/>
    </location>
</feature>
<dbReference type="EMBL" id="CP009238">
    <property type="protein sequence ID" value="AIL33139.1"/>
    <property type="molecule type" value="Genomic_DNA"/>
</dbReference>
<keyword evidence="6" id="KW-0472">Membrane</keyword>
<dbReference type="PANTHER" id="PTHR43327:SF10">
    <property type="entry name" value="STOMATIN-LIKE PROTEIN 2, MITOCHONDRIAL"/>
    <property type="match status" value="1"/>
</dbReference>
<dbReference type="PRINTS" id="PR00721">
    <property type="entry name" value="STOMATIN"/>
</dbReference>
<reference evidence="8 9" key="1">
    <citation type="journal article" date="2014" name="BMC Genomics">
        <title>A genomic perspective on a new bacterial genus and species from the Alcaligenaceae family, Basilea psittacipulmonis.</title>
        <authorList>
            <person name="Whiteson K.L."/>
            <person name="Hernandez D."/>
            <person name="Lazarevic V."/>
            <person name="Gaia N."/>
            <person name="Farinelli L."/>
            <person name="Francois P."/>
            <person name="Pilo P."/>
            <person name="Frey J."/>
            <person name="Schrenzel J."/>
        </authorList>
    </citation>
    <scope>NUCLEOTIDE SEQUENCE [LARGE SCALE GENOMIC DNA]</scope>
    <source>
        <strain evidence="8 9">DSM 24701</strain>
    </source>
</reference>
<dbReference type="KEGG" id="bpsi:IX83_07370"/>
<dbReference type="AlphaFoldDB" id="A0A077DEI1"/>
<sequence length="303" mass="33871">MLEFAIVLLVVVIVFLTQSIRIVPQGMEYTMLRLGRYKKTLEPGFNLIIPFWDRIGHKVNMKERVLDVPRQEVITKDNATVEVDGIVFFQVIDAAKAAYAVDHLEYSIINLSMTNLRTVMGSMPLDDLLASRDEINQRLLNTIDLATHPWGVKVTRVEIKDISPPADLVDAMARQKKAEQIKRAQILEAEGERQSEILKAEGQKQAQVLEAQGRREAAFLDAEARERAAKAEAEATRMVSEAIAQGNTNAINYFVAQKYVEALGKFAESNHQKTFFLPMDTSGLLGALGGVAEMLNDTKKQTK</sequence>
<keyword evidence="5" id="KW-1133">Transmembrane helix</keyword>
<dbReference type="SUPFAM" id="SSF117892">
    <property type="entry name" value="Band 7/SPFH domain"/>
    <property type="match status" value="1"/>
</dbReference>
<evidence type="ECO:0000256" key="2">
    <source>
        <dbReference type="ARBA" id="ARBA00008164"/>
    </source>
</evidence>
<dbReference type="STRING" id="1072685.IX83_07370"/>
<evidence type="ECO:0000256" key="6">
    <source>
        <dbReference type="ARBA" id="ARBA00023136"/>
    </source>
</evidence>
<organism evidence="8 9">
    <name type="scientific">Basilea psittacipulmonis DSM 24701</name>
    <dbReference type="NCBI Taxonomy" id="1072685"/>
    <lineage>
        <taxon>Bacteria</taxon>
        <taxon>Pseudomonadati</taxon>
        <taxon>Pseudomonadota</taxon>
        <taxon>Betaproteobacteria</taxon>
        <taxon>Burkholderiales</taxon>
        <taxon>Alcaligenaceae</taxon>
        <taxon>Basilea</taxon>
    </lineage>
</organism>
<dbReference type="GO" id="GO:0098552">
    <property type="term" value="C:side of membrane"/>
    <property type="evidence" value="ECO:0007669"/>
    <property type="project" value="UniProtKB-ARBA"/>
</dbReference>
<dbReference type="SMART" id="SM00244">
    <property type="entry name" value="PHB"/>
    <property type="match status" value="1"/>
</dbReference>
<dbReference type="HOGENOM" id="CLU_024949_2_2_4"/>
<dbReference type="InterPro" id="IPR001107">
    <property type="entry name" value="Band_7"/>
</dbReference>
<dbReference type="InterPro" id="IPR018080">
    <property type="entry name" value="Band_7/stomatin-like_CS"/>
</dbReference>
<evidence type="ECO:0000313" key="8">
    <source>
        <dbReference type="EMBL" id="AIL33139.1"/>
    </source>
</evidence>
<dbReference type="InterPro" id="IPR036013">
    <property type="entry name" value="Band_7/SPFH_dom_sf"/>
</dbReference>
<accession>A0A077DEI1</accession>
<dbReference type="PROSITE" id="PS01270">
    <property type="entry name" value="BAND_7"/>
    <property type="match status" value="1"/>
</dbReference>
<keyword evidence="9" id="KW-1185">Reference proteome</keyword>
<comment type="subcellular location">
    <subcellularLocation>
        <location evidence="1">Membrane</location>
        <topology evidence="1">Single-pass membrane protein</topology>
    </subcellularLocation>
</comment>
<dbReference type="GO" id="GO:0005886">
    <property type="term" value="C:plasma membrane"/>
    <property type="evidence" value="ECO:0007669"/>
    <property type="project" value="UniProtKB-ARBA"/>
</dbReference>
<protein>
    <recommendedName>
        <fullName evidence="3">Protein QmcA</fullName>
    </recommendedName>
</protein>
<evidence type="ECO:0000259" key="7">
    <source>
        <dbReference type="SMART" id="SM00244"/>
    </source>
</evidence>
<dbReference type="Proteomes" id="UP000028945">
    <property type="component" value="Chromosome"/>
</dbReference>
<dbReference type="FunFam" id="3.30.479.30:FF:000004">
    <property type="entry name" value="Putative membrane protease family, stomatin"/>
    <property type="match status" value="1"/>
</dbReference>
<dbReference type="InterPro" id="IPR001972">
    <property type="entry name" value="Stomatin_HflK_fam"/>
</dbReference>
<proteinExistence type="inferred from homology"/>
<evidence type="ECO:0000256" key="5">
    <source>
        <dbReference type="ARBA" id="ARBA00022989"/>
    </source>
</evidence>
<name>A0A077DEI1_9BURK</name>
<dbReference type="CDD" id="cd08829">
    <property type="entry name" value="SPFH_paraslipin"/>
    <property type="match status" value="1"/>
</dbReference>
<gene>
    <name evidence="8" type="ORF">IX83_07370</name>
</gene>
<dbReference type="PANTHER" id="PTHR43327">
    <property type="entry name" value="STOMATIN-LIKE PROTEIN 2, MITOCHONDRIAL"/>
    <property type="match status" value="1"/>
</dbReference>
<dbReference type="OrthoDB" id="9809197at2"/>
<evidence type="ECO:0000256" key="1">
    <source>
        <dbReference type="ARBA" id="ARBA00004167"/>
    </source>
</evidence>